<evidence type="ECO:0000313" key="3">
    <source>
        <dbReference type="EMBL" id="QHH11848.1"/>
    </source>
</evidence>
<keyword evidence="1" id="KW-0812">Transmembrane</keyword>
<name>A0A2S1MI27_VIBPH</name>
<proteinExistence type="predicted"/>
<reference evidence="3 6" key="2">
    <citation type="submission" date="2018-12" db="EMBL/GenBank/DDBJ databases">
        <title>Genomic insights into the evolutionary origins and pathogenicity of five Vibrio parahaemolyticus strains isolated from the shrimp with acute hepatopancreatic necrosis disease (AHPND).</title>
        <authorList>
            <person name="Yang Q."/>
            <person name="Dong X."/>
            <person name="Xie G."/>
            <person name="Fu S."/>
            <person name="Zou P."/>
            <person name="Sun J."/>
            <person name="Wang Y."/>
            <person name="Huang J."/>
        </authorList>
    </citation>
    <scope>NUCLEOTIDE SEQUENCE [LARGE SCALE GENOMIC DNA]</scope>
    <source>
        <strain evidence="3 6">20160303005-1</strain>
    </source>
</reference>
<dbReference type="Proteomes" id="UP000321504">
    <property type="component" value="Unassembled WGS sequence"/>
</dbReference>
<protein>
    <submittedName>
        <fullName evidence="2">Uncharacterized protein</fullName>
    </submittedName>
</protein>
<dbReference type="EMBL" id="VRMQ01000001">
    <property type="protein sequence ID" value="TXN18728.1"/>
    <property type="molecule type" value="Genomic_DNA"/>
</dbReference>
<reference evidence="4 5" key="3">
    <citation type="submission" date="2019-08" db="EMBL/GenBank/DDBJ databases">
        <title>Emerging of two pre-pandemic pathogenic O4:KUT lineages of Vibrio parahaemolyticus in coastal eastern China.</title>
        <authorList>
            <person name="Yu H."/>
        </authorList>
    </citation>
    <scope>NUCLEOTIDE SEQUENCE [LARGE SCALE GENOMIC DNA]</scope>
    <source>
        <strain evidence="4 5">HZ17-383</strain>
    </source>
</reference>
<evidence type="ECO:0000313" key="5">
    <source>
        <dbReference type="Proteomes" id="UP000321504"/>
    </source>
</evidence>
<keyword evidence="1" id="KW-1133">Transmembrane helix</keyword>
<feature type="transmembrane region" description="Helical" evidence="1">
    <location>
        <begin position="7"/>
        <end position="27"/>
    </location>
</feature>
<feature type="transmembrane region" description="Helical" evidence="1">
    <location>
        <begin position="33"/>
        <end position="51"/>
    </location>
</feature>
<keyword evidence="1" id="KW-0472">Membrane</keyword>
<dbReference type="EMBL" id="DACQKT010000004">
    <property type="protein sequence ID" value="HAS6677469.1"/>
    <property type="molecule type" value="Genomic_DNA"/>
</dbReference>
<dbReference type="AlphaFoldDB" id="A0A2S1MI27"/>
<evidence type="ECO:0000313" key="4">
    <source>
        <dbReference type="EMBL" id="TXN18728.1"/>
    </source>
</evidence>
<dbReference type="Proteomes" id="UP000464718">
    <property type="component" value="Chromosome ii"/>
</dbReference>
<organism evidence="2">
    <name type="scientific">Vibrio parahaemolyticus</name>
    <dbReference type="NCBI Taxonomy" id="670"/>
    <lineage>
        <taxon>Bacteria</taxon>
        <taxon>Pseudomonadati</taxon>
        <taxon>Pseudomonadota</taxon>
        <taxon>Gammaproteobacteria</taxon>
        <taxon>Vibrionales</taxon>
        <taxon>Vibrionaceae</taxon>
        <taxon>Vibrio</taxon>
    </lineage>
</organism>
<gene>
    <name evidence="3" type="ORF">EHC69_21375</name>
    <name evidence="4" type="ORF">FVP01_07005</name>
    <name evidence="2" type="ORF">I7278_11685</name>
</gene>
<accession>A0A2S1MI27</accession>
<reference evidence="2" key="4">
    <citation type="submission" date="2019-12" db="EMBL/GenBank/DDBJ databases">
        <authorList>
            <consortium name="NCBI Pathogen Detection Project"/>
        </authorList>
    </citation>
    <scope>NUCLEOTIDE SEQUENCE</scope>
    <source>
        <strain evidence="2">1930</strain>
    </source>
</reference>
<reference evidence="2" key="1">
    <citation type="journal article" date="2018" name="Genome Biol.">
        <title>SKESA: strategic k-mer extension for scrupulous assemblies.</title>
        <authorList>
            <person name="Souvorov A."/>
            <person name="Agarwala R."/>
            <person name="Lipman D.J."/>
        </authorList>
    </citation>
    <scope>NUCLEOTIDE SEQUENCE</scope>
    <source>
        <strain evidence="2">1930</strain>
    </source>
</reference>
<evidence type="ECO:0000313" key="2">
    <source>
        <dbReference type="EMBL" id="HAS6677469.1"/>
    </source>
</evidence>
<dbReference type="Proteomes" id="UP000856022">
    <property type="component" value="Unassembled WGS sequence"/>
</dbReference>
<evidence type="ECO:0000256" key="1">
    <source>
        <dbReference type="SAM" id="Phobius"/>
    </source>
</evidence>
<sequence>MLLLTPIGAHLAFFALLLSFFLNFSMVFTKVRITGYLAFRTGILLLIRTIFVR</sequence>
<dbReference type="EMBL" id="CP034299">
    <property type="protein sequence ID" value="QHH11848.1"/>
    <property type="molecule type" value="Genomic_DNA"/>
</dbReference>
<evidence type="ECO:0000313" key="6">
    <source>
        <dbReference type="Proteomes" id="UP000464718"/>
    </source>
</evidence>